<sequence>MSPPTDHIIPTSTLASLKSRIGLAIRQFLMARLRPSYTEQQKVLEAVGNTLPREILDLICAYPPRPMYGNFDLTRELHVACLTDNLDRVTDLLRLGADRESVNHTGLSALDVADFLHRVEVVKRLMADVDIEQAGVMQLLYAIQRGQSTVVQALLEMGVKEHMDEDLFRGVFLIACSFGSTFVVDALLKYGPGISVSPFENMFVQVAMATKNVAVAARVREIAEEERWRIAAEAEKYMLPEADNIADLFSDFLDDVEVMSSEDVSRGKKPDNALLHDEGLRSI</sequence>
<dbReference type="InterPro" id="IPR036770">
    <property type="entry name" value="Ankyrin_rpt-contain_sf"/>
</dbReference>
<dbReference type="OrthoDB" id="20872at2759"/>
<accession>A0A5M3YV90</accession>
<dbReference type="AlphaFoldDB" id="A0A5M3YV90"/>
<dbReference type="Proteomes" id="UP000452235">
    <property type="component" value="Unassembled WGS sequence"/>
</dbReference>
<evidence type="ECO:0000313" key="1">
    <source>
        <dbReference type="EMBL" id="GFF13813.1"/>
    </source>
</evidence>
<dbReference type="SUPFAM" id="SSF48403">
    <property type="entry name" value="Ankyrin repeat"/>
    <property type="match status" value="1"/>
</dbReference>
<evidence type="ECO:0000313" key="2">
    <source>
        <dbReference type="Proteomes" id="UP000452235"/>
    </source>
</evidence>
<name>A0A5M3YV90_ASPTE</name>
<dbReference type="VEuPathDB" id="FungiDB:ATEG_02650"/>
<keyword evidence="2" id="KW-1185">Reference proteome</keyword>
<proteinExistence type="predicted"/>
<dbReference type="Gene3D" id="1.25.40.20">
    <property type="entry name" value="Ankyrin repeat-containing domain"/>
    <property type="match status" value="1"/>
</dbReference>
<dbReference type="EMBL" id="BLJY01000002">
    <property type="protein sequence ID" value="GFF13813.1"/>
    <property type="molecule type" value="Genomic_DNA"/>
</dbReference>
<protein>
    <submittedName>
        <fullName evidence="1">ANK ankyrin repeat protein</fullName>
    </submittedName>
</protein>
<gene>
    <name evidence="1" type="ORF">ATEIFO6365_0002092400</name>
</gene>
<reference evidence="1 2" key="1">
    <citation type="submission" date="2020-01" db="EMBL/GenBank/DDBJ databases">
        <title>Aspergillus terreus IFO 6365 whole genome shotgun sequence.</title>
        <authorList>
            <person name="Kanamasa S."/>
            <person name="Takahashi H."/>
        </authorList>
    </citation>
    <scope>NUCLEOTIDE SEQUENCE [LARGE SCALE GENOMIC DNA]</scope>
    <source>
        <strain evidence="1 2">IFO 6365</strain>
    </source>
</reference>
<comment type="caution">
    <text evidence="1">The sequence shown here is derived from an EMBL/GenBank/DDBJ whole genome shotgun (WGS) entry which is preliminary data.</text>
</comment>
<organism evidence="1 2">
    <name type="scientific">Aspergillus terreus</name>
    <dbReference type="NCBI Taxonomy" id="33178"/>
    <lineage>
        <taxon>Eukaryota</taxon>
        <taxon>Fungi</taxon>
        <taxon>Dikarya</taxon>
        <taxon>Ascomycota</taxon>
        <taxon>Pezizomycotina</taxon>
        <taxon>Eurotiomycetes</taxon>
        <taxon>Eurotiomycetidae</taxon>
        <taxon>Eurotiales</taxon>
        <taxon>Aspergillaceae</taxon>
        <taxon>Aspergillus</taxon>
        <taxon>Aspergillus subgen. Circumdati</taxon>
    </lineage>
</organism>